<dbReference type="EMBL" id="JAEVFJ010000011">
    <property type="protein sequence ID" value="KAH8101728.1"/>
    <property type="molecule type" value="Genomic_DNA"/>
</dbReference>
<keyword evidence="4" id="KW-1185">Reference proteome</keyword>
<reference evidence="3" key="1">
    <citation type="journal article" date="2021" name="New Phytol.">
        <title>Evolutionary innovations through gain and loss of genes in the ectomycorrhizal Boletales.</title>
        <authorList>
            <person name="Wu G."/>
            <person name="Miyauchi S."/>
            <person name="Morin E."/>
            <person name="Kuo A."/>
            <person name="Drula E."/>
            <person name="Varga T."/>
            <person name="Kohler A."/>
            <person name="Feng B."/>
            <person name="Cao Y."/>
            <person name="Lipzen A."/>
            <person name="Daum C."/>
            <person name="Hundley H."/>
            <person name="Pangilinan J."/>
            <person name="Johnson J."/>
            <person name="Barry K."/>
            <person name="LaButti K."/>
            <person name="Ng V."/>
            <person name="Ahrendt S."/>
            <person name="Min B."/>
            <person name="Choi I.G."/>
            <person name="Park H."/>
            <person name="Plett J.M."/>
            <person name="Magnuson J."/>
            <person name="Spatafora J.W."/>
            <person name="Nagy L.G."/>
            <person name="Henrissat B."/>
            <person name="Grigoriev I.V."/>
            <person name="Yang Z.L."/>
            <person name="Xu J."/>
            <person name="Martin F.M."/>
        </authorList>
    </citation>
    <scope>NUCLEOTIDE SEQUENCE</scope>
    <source>
        <strain evidence="3">KKN 215</strain>
    </source>
</reference>
<name>A0A8K0XQR3_9AGAR</name>
<dbReference type="OrthoDB" id="2809629at2759"/>
<evidence type="ECO:0000313" key="4">
    <source>
        <dbReference type="Proteomes" id="UP000813824"/>
    </source>
</evidence>
<evidence type="ECO:0000313" key="3">
    <source>
        <dbReference type="EMBL" id="KAH8101728.1"/>
    </source>
</evidence>
<feature type="transmembrane region" description="Helical" evidence="1">
    <location>
        <begin position="170"/>
        <end position="189"/>
    </location>
</feature>
<feature type="signal peptide" evidence="2">
    <location>
        <begin position="1"/>
        <end position="22"/>
    </location>
</feature>
<proteinExistence type="predicted"/>
<keyword evidence="2" id="KW-0732">Signal</keyword>
<protein>
    <submittedName>
        <fullName evidence="3">Uncharacterized protein</fullName>
    </submittedName>
</protein>
<accession>A0A8K0XQR3</accession>
<evidence type="ECO:0000256" key="2">
    <source>
        <dbReference type="SAM" id="SignalP"/>
    </source>
</evidence>
<evidence type="ECO:0000256" key="1">
    <source>
        <dbReference type="SAM" id="Phobius"/>
    </source>
</evidence>
<dbReference type="AlphaFoldDB" id="A0A8K0XQR3"/>
<keyword evidence="1" id="KW-0812">Transmembrane</keyword>
<feature type="chain" id="PRO_5035437546" evidence="2">
    <location>
        <begin position="23"/>
        <end position="190"/>
    </location>
</feature>
<feature type="transmembrane region" description="Helical" evidence="1">
    <location>
        <begin position="95"/>
        <end position="114"/>
    </location>
</feature>
<sequence length="190" mass="19493">MLFSKFILPVVGFFAVASLTVASPVAAEAAVEARAADTADATNVLSLVQGLNSDLNNMLNGQSRMDANTAVSQLETMVNGAVTNIKKAKLAKADVHATVLVSINIIVSIIAILGKFSIIDLILAARVDVFIGAFISALEPFSPGIGSLIGAGIPSVNLGIFVFLRLVISIRILGLGGLLGGLLGIIGIIL</sequence>
<dbReference type="Proteomes" id="UP000813824">
    <property type="component" value="Unassembled WGS sequence"/>
</dbReference>
<gene>
    <name evidence="3" type="ORF">BXZ70DRAFT_72071</name>
</gene>
<keyword evidence="1" id="KW-1133">Transmembrane helix</keyword>
<keyword evidence="1" id="KW-0472">Membrane</keyword>
<comment type="caution">
    <text evidence="3">The sequence shown here is derived from an EMBL/GenBank/DDBJ whole genome shotgun (WGS) entry which is preliminary data.</text>
</comment>
<organism evidence="3 4">
    <name type="scientific">Cristinia sonorae</name>
    <dbReference type="NCBI Taxonomy" id="1940300"/>
    <lineage>
        <taxon>Eukaryota</taxon>
        <taxon>Fungi</taxon>
        <taxon>Dikarya</taxon>
        <taxon>Basidiomycota</taxon>
        <taxon>Agaricomycotina</taxon>
        <taxon>Agaricomycetes</taxon>
        <taxon>Agaricomycetidae</taxon>
        <taxon>Agaricales</taxon>
        <taxon>Pleurotineae</taxon>
        <taxon>Stephanosporaceae</taxon>
        <taxon>Cristinia</taxon>
    </lineage>
</organism>